<dbReference type="InterPro" id="IPR036864">
    <property type="entry name" value="Zn2-C6_fun-type_DNA-bd_sf"/>
</dbReference>
<feature type="compositionally biased region" description="Polar residues" evidence="5">
    <location>
        <begin position="621"/>
        <end position="632"/>
    </location>
</feature>
<feature type="region of interest" description="Disordered" evidence="5">
    <location>
        <begin position="729"/>
        <end position="754"/>
    </location>
</feature>
<dbReference type="InterPro" id="IPR001138">
    <property type="entry name" value="Zn2Cys6_DnaBD"/>
</dbReference>
<accession>A0A6A6V6Y0</accession>
<protein>
    <recommendedName>
        <fullName evidence="6">Zn(2)-C6 fungal-type domain-containing protein</fullName>
    </recommendedName>
</protein>
<reference evidence="7" key="1">
    <citation type="journal article" date="2020" name="Stud. Mycol.">
        <title>101 Dothideomycetes genomes: a test case for predicting lifestyles and emergence of pathogens.</title>
        <authorList>
            <person name="Haridas S."/>
            <person name="Albert R."/>
            <person name="Binder M."/>
            <person name="Bloem J."/>
            <person name="Labutti K."/>
            <person name="Salamov A."/>
            <person name="Andreopoulos B."/>
            <person name="Baker S."/>
            <person name="Barry K."/>
            <person name="Bills G."/>
            <person name="Bluhm B."/>
            <person name="Cannon C."/>
            <person name="Castanera R."/>
            <person name="Culley D."/>
            <person name="Daum C."/>
            <person name="Ezra D."/>
            <person name="Gonzalez J."/>
            <person name="Henrissat B."/>
            <person name="Kuo A."/>
            <person name="Liang C."/>
            <person name="Lipzen A."/>
            <person name="Lutzoni F."/>
            <person name="Magnuson J."/>
            <person name="Mondo S."/>
            <person name="Nolan M."/>
            <person name="Ohm R."/>
            <person name="Pangilinan J."/>
            <person name="Park H.-J."/>
            <person name="Ramirez L."/>
            <person name="Alfaro M."/>
            <person name="Sun H."/>
            <person name="Tritt A."/>
            <person name="Yoshinaga Y."/>
            <person name="Zwiers L.-H."/>
            <person name="Turgeon B."/>
            <person name="Goodwin S."/>
            <person name="Spatafora J."/>
            <person name="Crous P."/>
            <person name="Grigoriev I."/>
        </authorList>
    </citation>
    <scope>NUCLEOTIDE SEQUENCE</scope>
    <source>
        <strain evidence="7">CBS 119925</strain>
    </source>
</reference>
<feature type="region of interest" description="Disordered" evidence="5">
    <location>
        <begin position="569"/>
        <end position="654"/>
    </location>
</feature>
<dbReference type="PANTHER" id="PTHR46910:SF3">
    <property type="entry name" value="HALOTOLERANCE PROTEIN 9-RELATED"/>
    <property type="match status" value="1"/>
</dbReference>
<dbReference type="GO" id="GO:0008270">
    <property type="term" value="F:zinc ion binding"/>
    <property type="evidence" value="ECO:0007669"/>
    <property type="project" value="InterPro"/>
</dbReference>
<comment type="subcellular location">
    <subcellularLocation>
        <location evidence="1">Nucleus</location>
    </subcellularLocation>
</comment>
<evidence type="ECO:0000256" key="5">
    <source>
        <dbReference type="SAM" id="MobiDB-lite"/>
    </source>
</evidence>
<evidence type="ECO:0000313" key="8">
    <source>
        <dbReference type="Proteomes" id="UP000799440"/>
    </source>
</evidence>
<keyword evidence="3" id="KW-0238">DNA-binding</keyword>
<feature type="region of interest" description="Disordered" evidence="5">
    <location>
        <begin position="61"/>
        <end position="93"/>
    </location>
</feature>
<dbReference type="GO" id="GO:0003677">
    <property type="term" value="F:DNA binding"/>
    <property type="evidence" value="ECO:0007669"/>
    <property type="project" value="UniProtKB-KW"/>
</dbReference>
<evidence type="ECO:0000313" key="7">
    <source>
        <dbReference type="EMBL" id="KAF2746452.1"/>
    </source>
</evidence>
<feature type="compositionally biased region" description="Low complexity" evidence="5">
    <location>
        <begin position="608"/>
        <end position="620"/>
    </location>
</feature>
<keyword evidence="4" id="KW-0539">Nucleus</keyword>
<dbReference type="EMBL" id="MU006577">
    <property type="protein sequence ID" value="KAF2746452.1"/>
    <property type="molecule type" value="Genomic_DNA"/>
</dbReference>
<dbReference type="InterPro" id="IPR050987">
    <property type="entry name" value="AtrR-like"/>
</dbReference>
<dbReference type="Pfam" id="PF00172">
    <property type="entry name" value="Zn_clus"/>
    <property type="match status" value="1"/>
</dbReference>
<name>A0A6A6V6Y0_9PLEO</name>
<dbReference type="AlphaFoldDB" id="A0A6A6V6Y0"/>
<dbReference type="Gene3D" id="4.10.240.10">
    <property type="entry name" value="Zn(2)-C6 fungal-type DNA-binding domain"/>
    <property type="match status" value="1"/>
</dbReference>
<keyword evidence="8" id="KW-1185">Reference proteome</keyword>
<evidence type="ECO:0000256" key="2">
    <source>
        <dbReference type="ARBA" id="ARBA00022723"/>
    </source>
</evidence>
<dbReference type="SMART" id="SM00066">
    <property type="entry name" value="GAL4"/>
    <property type="match status" value="1"/>
</dbReference>
<evidence type="ECO:0000259" key="6">
    <source>
        <dbReference type="PROSITE" id="PS50048"/>
    </source>
</evidence>
<sequence>MKLACVRCKQKKIKCDKDEPVCKQCVAADTECVYVERRKRPRLAQQKNDVRELRNRIEFLEHQLHGSEHTTSASPESPARTVEPPDQEPLPDNLADATVTRETGKESWIYRMASDTRHQFEQVNTKGATPNDTPDAANVDTAISGLKEALDNLESLRVRSDKPLPKAPALGLSPEEAKKCVKSFRGLVPTMVVPDAFASGLDLSILEVLPDLIDSPYVKVDPAMRVAYYNALFYGLHSLRGPGNDLSKVAYLKLLESVPEWLEAATGTDLDGHCALLTAYTTIHNFDYQLSWKFHCRACHFLKVKGVDRLDSVPIRSNEEEDRRQNLRYLYFLVLQTDLFFRMFNNKPAAIRWRPGRVKPPTLFTARDMNPSATQSIMYVVFLRYTIMTAEILDIIGDPTDKPRDTEVLQKVDDCCAQLEEIVREWNLLSLMENSPKADSWLWADHIMGIYIIIIGIRRLVREPNHEHTADPITLRAARMVVSIILRFNDENVASDENYFFYFHFISFYSFCVVFTLYEHIVGCTNPDDCEEDLQALEGVAGVMNRACEINFDFKPHFNTINALNKVSRSMQDVRRNSRKPNTSSGQQQPAQQPGLHVSSRDAHYAVPQSQQQQQQQPQQFSTPAHTPSTAVSPDPLTTAAPLQPSPHHSQYASPFNPNFVPAFPALQDFATNFTSASEGLAAGVPGSGDVAGLPVQPVDFIRALESDFMGRNWHETWWDFEMDGAAPAPGGAGAGSGMDVDVDERQMGGGGVQ</sequence>
<dbReference type="PROSITE" id="PS50048">
    <property type="entry name" value="ZN2_CY6_FUNGAL_2"/>
    <property type="match status" value="1"/>
</dbReference>
<dbReference type="GO" id="GO:0000981">
    <property type="term" value="F:DNA-binding transcription factor activity, RNA polymerase II-specific"/>
    <property type="evidence" value="ECO:0007669"/>
    <property type="project" value="InterPro"/>
</dbReference>
<evidence type="ECO:0000256" key="4">
    <source>
        <dbReference type="ARBA" id="ARBA00023242"/>
    </source>
</evidence>
<dbReference type="CDD" id="cd00067">
    <property type="entry name" value="GAL4"/>
    <property type="match status" value="1"/>
</dbReference>
<feature type="compositionally biased region" description="Low complexity" evidence="5">
    <location>
        <begin position="584"/>
        <end position="595"/>
    </location>
</feature>
<dbReference type="PROSITE" id="PS00463">
    <property type="entry name" value="ZN2_CY6_FUNGAL_1"/>
    <property type="match status" value="1"/>
</dbReference>
<gene>
    <name evidence="7" type="ORF">M011DRAFT_468543</name>
</gene>
<keyword evidence="2" id="KW-0479">Metal-binding</keyword>
<dbReference type="OrthoDB" id="39175at2759"/>
<evidence type="ECO:0000256" key="1">
    <source>
        <dbReference type="ARBA" id="ARBA00004123"/>
    </source>
</evidence>
<proteinExistence type="predicted"/>
<feature type="domain" description="Zn(2)-C6 fungal-type" evidence="6">
    <location>
        <begin position="4"/>
        <end position="34"/>
    </location>
</feature>
<dbReference type="GO" id="GO:0005634">
    <property type="term" value="C:nucleus"/>
    <property type="evidence" value="ECO:0007669"/>
    <property type="project" value="UniProtKB-SubCell"/>
</dbReference>
<dbReference type="Proteomes" id="UP000799440">
    <property type="component" value="Unassembled WGS sequence"/>
</dbReference>
<evidence type="ECO:0000256" key="3">
    <source>
        <dbReference type="ARBA" id="ARBA00023125"/>
    </source>
</evidence>
<dbReference type="SUPFAM" id="SSF57701">
    <property type="entry name" value="Zn2/Cys6 DNA-binding domain"/>
    <property type="match status" value="1"/>
</dbReference>
<dbReference type="PANTHER" id="PTHR46910">
    <property type="entry name" value="TRANSCRIPTION FACTOR PDR1"/>
    <property type="match status" value="1"/>
</dbReference>
<organism evidence="7 8">
    <name type="scientific">Sporormia fimetaria CBS 119925</name>
    <dbReference type="NCBI Taxonomy" id="1340428"/>
    <lineage>
        <taxon>Eukaryota</taxon>
        <taxon>Fungi</taxon>
        <taxon>Dikarya</taxon>
        <taxon>Ascomycota</taxon>
        <taxon>Pezizomycotina</taxon>
        <taxon>Dothideomycetes</taxon>
        <taxon>Pleosporomycetidae</taxon>
        <taxon>Pleosporales</taxon>
        <taxon>Sporormiaceae</taxon>
        <taxon>Sporormia</taxon>
    </lineage>
</organism>